<feature type="region of interest" description="Disordered" evidence="1">
    <location>
        <begin position="1"/>
        <end position="64"/>
    </location>
</feature>
<dbReference type="Proteomes" id="UP001168146">
    <property type="component" value="Unassembled WGS sequence"/>
</dbReference>
<feature type="compositionally biased region" description="Polar residues" evidence="1">
    <location>
        <begin position="47"/>
        <end position="64"/>
    </location>
</feature>
<dbReference type="AlphaFoldDB" id="A0AAN6J361"/>
<name>A0AAN6J361_9PEZI</name>
<reference evidence="2" key="1">
    <citation type="submission" date="2021-12" db="EMBL/GenBank/DDBJ databases">
        <title>Black yeast isolated from Biological Soil Crust.</title>
        <authorList>
            <person name="Kurbessoian T."/>
        </authorList>
    </citation>
    <scope>NUCLEOTIDE SEQUENCE</scope>
    <source>
        <strain evidence="2">CCFEE 5208</strain>
    </source>
</reference>
<protein>
    <submittedName>
        <fullName evidence="2">Uncharacterized protein</fullName>
    </submittedName>
</protein>
<evidence type="ECO:0000256" key="1">
    <source>
        <dbReference type="SAM" id="MobiDB-lite"/>
    </source>
</evidence>
<proteinExistence type="predicted"/>
<gene>
    <name evidence="2" type="ORF">LTR82_014278</name>
</gene>
<comment type="caution">
    <text evidence="2">The sequence shown here is derived from an EMBL/GenBank/DDBJ whole genome shotgun (WGS) entry which is preliminary data.</text>
</comment>
<sequence>MKGAADWIGSKVGGVEGDTSRECTDSETSMLKVTDMRKGAEGDVSGFDNSMDQSYNQGEQQGRQ</sequence>
<dbReference type="EMBL" id="JASUXU010000069">
    <property type="protein sequence ID" value="KAK0311576.1"/>
    <property type="molecule type" value="Genomic_DNA"/>
</dbReference>
<evidence type="ECO:0000313" key="2">
    <source>
        <dbReference type="EMBL" id="KAK0311576.1"/>
    </source>
</evidence>
<organism evidence="2 3">
    <name type="scientific">Friedmanniomyces endolithicus</name>
    <dbReference type="NCBI Taxonomy" id="329885"/>
    <lineage>
        <taxon>Eukaryota</taxon>
        <taxon>Fungi</taxon>
        <taxon>Dikarya</taxon>
        <taxon>Ascomycota</taxon>
        <taxon>Pezizomycotina</taxon>
        <taxon>Dothideomycetes</taxon>
        <taxon>Dothideomycetidae</taxon>
        <taxon>Mycosphaerellales</taxon>
        <taxon>Teratosphaeriaceae</taxon>
        <taxon>Friedmanniomyces</taxon>
    </lineage>
</organism>
<accession>A0AAN6J361</accession>
<evidence type="ECO:0000313" key="3">
    <source>
        <dbReference type="Proteomes" id="UP001168146"/>
    </source>
</evidence>